<evidence type="ECO:0000313" key="4">
    <source>
        <dbReference type="EMBL" id="ESU28755.1"/>
    </source>
</evidence>
<dbReference type="STRING" id="1341181.FLJC2902T_13500"/>
<proteinExistence type="predicted"/>
<evidence type="ECO:0000256" key="1">
    <source>
        <dbReference type="ARBA" id="ARBA00001933"/>
    </source>
</evidence>
<comment type="caution">
    <text evidence="4">The sequence shown here is derived from an EMBL/GenBank/DDBJ whole genome shotgun (WGS) entry which is preliminary data.</text>
</comment>
<dbReference type="PATRIC" id="fig|1341181.4.peg.1329"/>
<dbReference type="SUPFAM" id="SSF53383">
    <property type="entry name" value="PLP-dependent transferases"/>
    <property type="match status" value="1"/>
</dbReference>
<dbReference type="InterPro" id="IPR015424">
    <property type="entry name" value="PyrdxlP-dep_Trfase"/>
</dbReference>
<dbReference type="InterPro" id="IPR015422">
    <property type="entry name" value="PyrdxlP-dep_Trfase_small"/>
</dbReference>
<dbReference type="GO" id="GO:0016740">
    <property type="term" value="F:transferase activity"/>
    <property type="evidence" value="ECO:0007669"/>
    <property type="project" value="UniProtKB-KW"/>
</dbReference>
<dbReference type="SUPFAM" id="SSF55729">
    <property type="entry name" value="Acyl-CoA N-acyltransferases (Nat)"/>
    <property type="match status" value="1"/>
</dbReference>
<keyword evidence="4" id="KW-0436">Ligase</keyword>
<evidence type="ECO:0000256" key="2">
    <source>
        <dbReference type="ARBA" id="ARBA00022679"/>
    </source>
</evidence>
<dbReference type="InterPro" id="IPR004839">
    <property type="entry name" value="Aminotransferase_I/II_large"/>
</dbReference>
<dbReference type="InterPro" id="IPR016181">
    <property type="entry name" value="Acyl_CoA_acyltransferase"/>
</dbReference>
<dbReference type="Gene3D" id="3.40.640.10">
    <property type="entry name" value="Type I PLP-dependent aspartate aminotransferase-like (Major domain)"/>
    <property type="match status" value="1"/>
</dbReference>
<dbReference type="EMBL" id="AVGG01000005">
    <property type="protein sequence ID" value="ESU28755.1"/>
    <property type="molecule type" value="Genomic_DNA"/>
</dbReference>
<dbReference type="Pfam" id="PF00155">
    <property type="entry name" value="Aminotran_1_2"/>
    <property type="match status" value="1"/>
</dbReference>
<dbReference type="InterPro" id="IPR050087">
    <property type="entry name" value="AON_synthase_class-II"/>
</dbReference>
<accession>V6SWH6</accession>
<dbReference type="InterPro" id="IPR015421">
    <property type="entry name" value="PyrdxlP-dep_Trfase_major"/>
</dbReference>
<gene>
    <name evidence="4" type="ORF">FLJC2902T_13500</name>
</gene>
<dbReference type="RefSeq" id="WP_023578991.1">
    <property type="nucleotide sequence ID" value="NZ_AVGG01000005.1"/>
</dbReference>
<dbReference type="eggNOG" id="COG0156">
    <property type="taxonomic scope" value="Bacteria"/>
</dbReference>
<dbReference type="Gene3D" id="3.90.1150.10">
    <property type="entry name" value="Aspartate Aminotransferase, domain 1"/>
    <property type="match status" value="1"/>
</dbReference>
<protein>
    <submittedName>
        <fullName evidence="4">2-amino-3-ketobutyrate coenzyme A ligase</fullName>
    </submittedName>
</protein>
<dbReference type="PANTHER" id="PTHR13693:SF3">
    <property type="entry name" value="LD36009P"/>
    <property type="match status" value="1"/>
</dbReference>
<dbReference type="Proteomes" id="UP000018004">
    <property type="component" value="Unassembled WGS sequence"/>
</dbReference>
<comment type="cofactor">
    <cofactor evidence="1">
        <name>pyridoxal 5'-phosphate</name>
        <dbReference type="ChEBI" id="CHEBI:597326"/>
    </cofactor>
</comment>
<reference evidence="4 5" key="1">
    <citation type="submission" date="2013-08" db="EMBL/GenBank/DDBJ databases">
        <title>Flavobacterium limnosediminis JC2902 genome sequencing.</title>
        <authorList>
            <person name="Lee K."/>
            <person name="Yi H."/>
            <person name="Park S."/>
            <person name="Chun J."/>
        </authorList>
    </citation>
    <scope>NUCLEOTIDE SEQUENCE [LARGE SCALE GENOMIC DNA]</scope>
    <source>
        <strain evidence="4 5">JC2902</strain>
    </source>
</reference>
<dbReference type="GO" id="GO:0016874">
    <property type="term" value="F:ligase activity"/>
    <property type="evidence" value="ECO:0007669"/>
    <property type="project" value="UniProtKB-KW"/>
</dbReference>
<sequence>MAKIRHNNFFDTINESIAEAKKEGVLHLYSEDEHLTGNTIKINGKELFHFGTTGYLGLEQDERIKEAAISAICKYGTQFPLSKTYLSNPLYNELESKIELMYNIPPIITKNSTLGHLGVIPSIINNEDAVILDHQVHWSVQNACSQLKLRGIPVDIIRHNNCNMLEDKLKLYSSKHKKVWYMADGVYSMFGDYAPIAQLLELSKKYPQLHIYFDDVHGMSWKGKNGTGFVMSKLNQLPENILLMGTLSKTFGASGAFLICSNPAMREKIKNFGGPLTFSAQLEPASVAAAIASANIHLSEEIEFLQKDLERRIDLFHQCVSKTDLPMIELNNSPVFFLGTAMPATTYKLIQKLFKSGYFANPALYPAVPIKNTGIRITISRHNNADEIKSLVKTMNDLLQETLVETGNNRQKIGRAFNTNEYRISKEVPLKTPLRFNIKKTINDFDKNTWNNVHNSETVLDWDLLHYLETVFKNNPASENNWEFYYCSISDEKNQIVVATVFTLSTWKDDMLFPESVSLEIEEIRKKEPYHFTSKVLAMGTLFTEGNHFYIDNAHPLAEEALKLLLEKAEEIYHESNAELMVLRDFATDNKWNSLFHNHGFIKIDMPESCIFDKMDWKNSNDFKNILSKRSRRHFKDEILAFEEDFAVKIKNKLTAAEIDIAYNLYESVKNKNYAINTFTYPIEVFQKMNNHPQWEFILMYLKKDNTDRTIGIAFCYKGNDHSYSPFLIGMNYDYLTKVNLYKQILYQILKRSKDLNFKKVNFGFSATFEKRKLGATAIPKVAYIQSRDNFTLERIANIQKK</sequence>
<dbReference type="OrthoDB" id="9807157at2"/>
<name>V6SWH6_9FLAO</name>
<evidence type="ECO:0000259" key="3">
    <source>
        <dbReference type="Pfam" id="PF00155"/>
    </source>
</evidence>
<feature type="domain" description="Aminotransferase class I/classII large" evidence="3">
    <location>
        <begin position="54"/>
        <end position="385"/>
    </location>
</feature>
<dbReference type="PANTHER" id="PTHR13693">
    <property type="entry name" value="CLASS II AMINOTRANSFERASE/8-AMINO-7-OXONONANOATE SYNTHASE"/>
    <property type="match status" value="1"/>
</dbReference>
<dbReference type="AlphaFoldDB" id="V6SWH6"/>
<keyword evidence="2" id="KW-0808">Transferase</keyword>
<organism evidence="4 5">
    <name type="scientific">Flavobacterium limnosediminis JC2902</name>
    <dbReference type="NCBI Taxonomy" id="1341181"/>
    <lineage>
        <taxon>Bacteria</taxon>
        <taxon>Pseudomonadati</taxon>
        <taxon>Bacteroidota</taxon>
        <taxon>Flavobacteriia</taxon>
        <taxon>Flavobacteriales</taxon>
        <taxon>Flavobacteriaceae</taxon>
        <taxon>Flavobacterium</taxon>
    </lineage>
</organism>
<dbReference type="GO" id="GO:0030170">
    <property type="term" value="F:pyridoxal phosphate binding"/>
    <property type="evidence" value="ECO:0007669"/>
    <property type="project" value="InterPro"/>
</dbReference>
<keyword evidence="5" id="KW-1185">Reference proteome</keyword>
<evidence type="ECO:0000313" key="5">
    <source>
        <dbReference type="Proteomes" id="UP000018004"/>
    </source>
</evidence>